<feature type="region of interest" description="Disordered" evidence="1">
    <location>
        <begin position="94"/>
        <end position="113"/>
    </location>
</feature>
<dbReference type="EMBL" id="MPUH01000297">
    <property type="protein sequence ID" value="OMJ83609.1"/>
    <property type="molecule type" value="Genomic_DNA"/>
</dbReference>
<dbReference type="InterPro" id="IPR051291">
    <property type="entry name" value="CIMAP"/>
</dbReference>
<dbReference type="InterPro" id="IPR010736">
    <property type="entry name" value="SHIPPO-rpt"/>
</dbReference>
<feature type="compositionally biased region" description="Low complexity" evidence="1">
    <location>
        <begin position="130"/>
        <end position="143"/>
    </location>
</feature>
<feature type="region of interest" description="Disordered" evidence="1">
    <location>
        <begin position="130"/>
        <end position="153"/>
    </location>
</feature>
<dbReference type="Proteomes" id="UP000187209">
    <property type="component" value="Unassembled WGS sequence"/>
</dbReference>
<evidence type="ECO:0000313" key="3">
    <source>
        <dbReference type="Proteomes" id="UP000187209"/>
    </source>
</evidence>
<dbReference type="PANTHER" id="PTHR21580">
    <property type="entry name" value="SHIPPO-1-RELATED"/>
    <property type="match status" value="1"/>
</dbReference>
<name>A0A1R2C3R5_9CILI</name>
<reference evidence="2 3" key="1">
    <citation type="submission" date="2016-11" db="EMBL/GenBank/DDBJ databases">
        <title>The macronuclear genome of Stentor coeruleus: a giant cell with tiny introns.</title>
        <authorList>
            <person name="Slabodnick M."/>
            <person name="Ruby J.G."/>
            <person name="Reiff S.B."/>
            <person name="Swart E.C."/>
            <person name="Gosai S."/>
            <person name="Prabakaran S."/>
            <person name="Witkowska E."/>
            <person name="Larue G.E."/>
            <person name="Fisher S."/>
            <person name="Freeman R.M."/>
            <person name="Gunawardena J."/>
            <person name="Chu W."/>
            <person name="Stover N.A."/>
            <person name="Gregory B.D."/>
            <person name="Nowacki M."/>
            <person name="Derisi J."/>
            <person name="Roy S.W."/>
            <person name="Marshall W.F."/>
            <person name="Sood P."/>
        </authorList>
    </citation>
    <scope>NUCLEOTIDE SEQUENCE [LARGE SCALE GENOMIC DNA]</scope>
    <source>
        <strain evidence="2">WM001</strain>
    </source>
</reference>
<sequence length="484" mass="53948">MISRKTEFWKSSTPDNLGPGCYTNSVSEKIKQNKTAFLVKANRALSVPKRSTAATPGPGSYVYTDGWSQIKPQETSTFASRSKRDIFQASRFMAQTPGPGSYETEALSQSPSRKKPKFLAMYLDPSPISIPSRDPNPIISEPSKPIKKKDRGTAFSKYKANRKVFEVTSKNPGPGAYDLNESLDKSISQTTWMFSSKNSRPNSQNGQIPGPGAYATSLRISANTGIFSTAPRELPLTNDPYRPIQVGCHDVPAVGSYKSKEDQNKEEKLKAKFITGDIYSKVVPFNTNEKRQMPWVPKDKIPGPGDYLIEKANNKKDSNIILKAPRFESEKIPDYPGPGTYDSQIVVNEKPSPIFSSKIQRFTSVPAGYSTPEPYFGHQKWTKKQTRAEDSMLINQKLCFDSSVPRFKKKKTSGKLGPGCYDTRPSTVASIPVSRTERFSGYGNYRPSTGTDQHIGPGYYNPSVKNKKSFNMAKELNNEKLWMM</sequence>
<comment type="caution">
    <text evidence="2">The sequence shown here is derived from an EMBL/GenBank/DDBJ whole genome shotgun (WGS) entry which is preliminary data.</text>
</comment>
<keyword evidence="3" id="KW-1185">Reference proteome</keyword>
<evidence type="ECO:0000256" key="1">
    <source>
        <dbReference type="SAM" id="MobiDB-lite"/>
    </source>
</evidence>
<dbReference type="PANTHER" id="PTHR21580:SF28">
    <property type="entry name" value="BOREALIN N-TERMINAL DOMAIN-CONTAINING PROTEIN-RELATED"/>
    <property type="match status" value="1"/>
</dbReference>
<organism evidence="2 3">
    <name type="scientific">Stentor coeruleus</name>
    <dbReference type="NCBI Taxonomy" id="5963"/>
    <lineage>
        <taxon>Eukaryota</taxon>
        <taxon>Sar</taxon>
        <taxon>Alveolata</taxon>
        <taxon>Ciliophora</taxon>
        <taxon>Postciliodesmatophora</taxon>
        <taxon>Heterotrichea</taxon>
        <taxon>Heterotrichida</taxon>
        <taxon>Stentoridae</taxon>
        <taxon>Stentor</taxon>
    </lineage>
</organism>
<dbReference type="AlphaFoldDB" id="A0A1R2C3R5"/>
<gene>
    <name evidence="2" type="ORF">SteCoe_15397</name>
</gene>
<dbReference type="Pfam" id="PF07004">
    <property type="entry name" value="SHIPPO-rpt"/>
    <property type="match status" value="4"/>
</dbReference>
<evidence type="ECO:0000313" key="2">
    <source>
        <dbReference type="EMBL" id="OMJ83609.1"/>
    </source>
</evidence>
<proteinExistence type="predicted"/>
<evidence type="ECO:0008006" key="4">
    <source>
        <dbReference type="Google" id="ProtNLM"/>
    </source>
</evidence>
<protein>
    <recommendedName>
        <fullName evidence="4">Sperm-tail PG-rich repeat-containing protein 2</fullName>
    </recommendedName>
</protein>
<accession>A0A1R2C3R5</accession>
<dbReference type="OrthoDB" id="296292at2759"/>